<accession>A0ACC5Z1H7</accession>
<organism evidence="1 2">
    <name type="scientific">Pangasius djambal</name>
    <dbReference type="NCBI Taxonomy" id="1691987"/>
    <lineage>
        <taxon>Eukaryota</taxon>
        <taxon>Metazoa</taxon>
        <taxon>Chordata</taxon>
        <taxon>Craniata</taxon>
        <taxon>Vertebrata</taxon>
        <taxon>Euteleostomi</taxon>
        <taxon>Actinopterygii</taxon>
        <taxon>Neopterygii</taxon>
        <taxon>Teleostei</taxon>
        <taxon>Ostariophysi</taxon>
        <taxon>Siluriformes</taxon>
        <taxon>Pangasiidae</taxon>
        <taxon>Pangasius</taxon>
    </lineage>
</organism>
<protein>
    <submittedName>
        <fullName evidence="1">Uncharacterized protein</fullName>
    </submittedName>
</protein>
<sequence>MLPGLLLPKRKPRAVSSKVKKEHLKNEGAKRGEPPPLLSFPTLCAVRSCPETGMLHVPERSCVPETLQEKPLHRMDLPCTTTHSTLRYSCHSSEEDFLMPFPF</sequence>
<dbReference type="Proteomes" id="UP000830395">
    <property type="component" value="Chromosome 16"/>
</dbReference>
<dbReference type="EMBL" id="CM040990">
    <property type="protein sequence ID" value="MCJ8741876.1"/>
    <property type="molecule type" value="Genomic_DNA"/>
</dbReference>
<proteinExistence type="predicted"/>
<comment type="caution">
    <text evidence="1">The sequence shown here is derived from an EMBL/GenBank/DDBJ whole genome shotgun (WGS) entry which is preliminary data.</text>
</comment>
<name>A0ACC5Z1H7_9TELE</name>
<gene>
    <name evidence="1" type="ORF">PDJAM_G00075900</name>
</gene>
<evidence type="ECO:0000313" key="1">
    <source>
        <dbReference type="EMBL" id="MCJ8741876.1"/>
    </source>
</evidence>
<keyword evidence="2" id="KW-1185">Reference proteome</keyword>
<evidence type="ECO:0000313" key="2">
    <source>
        <dbReference type="Proteomes" id="UP000830395"/>
    </source>
</evidence>
<reference evidence="1" key="1">
    <citation type="submission" date="2020-02" db="EMBL/GenBank/DDBJ databases">
        <title>Genome sequencing of the panga catfish, Pangasius djambal.</title>
        <authorList>
            <person name="Wen M."/>
            <person name="Zahm M."/>
            <person name="Roques C."/>
            <person name="Cabau C."/>
            <person name="Klopp C."/>
            <person name="Donnadieu C."/>
            <person name="Jouanno E."/>
            <person name="Avarre J.-C."/>
            <person name="Campet M."/>
            <person name="Ha T."/>
            <person name="Dugue R."/>
            <person name="Lampietro C."/>
            <person name="Louis A."/>
            <person name="Herpin A."/>
            <person name="Echchiki A."/>
            <person name="Berthelot C."/>
            <person name="Parey E."/>
            <person name="Roest-Crollius H."/>
            <person name="Braasch I."/>
            <person name="Postlethwait J.H."/>
            <person name="Bobe J."/>
            <person name="Montfort J."/>
            <person name="Bouchez O."/>
            <person name="Begum T."/>
            <person name="Schartl M."/>
            <person name="Gustiano R."/>
            <person name="Guiguen Y."/>
        </authorList>
    </citation>
    <scope>NUCLEOTIDE SEQUENCE</scope>
    <source>
        <strain evidence="1">Pdj_M5554</strain>
    </source>
</reference>